<feature type="transmembrane region" description="Helical" evidence="1">
    <location>
        <begin position="15"/>
        <end position="35"/>
    </location>
</feature>
<keyword evidence="1" id="KW-0472">Membrane</keyword>
<keyword evidence="1" id="KW-0812">Transmembrane</keyword>
<dbReference type="EMBL" id="ML220117">
    <property type="protein sequence ID" value="TGZ81859.1"/>
    <property type="molecule type" value="Genomic_DNA"/>
</dbReference>
<proteinExistence type="predicted"/>
<accession>A0A4S2MYK9</accession>
<dbReference type="Proteomes" id="UP000298138">
    <property type="component" value="Unassembled WGS sequence"/>
</dbReference>
<keyword evidence="1" id="KW-1133">Transmembrane helix</keyword>
<gene>
    <name evidence="2" type="ORF">EX30DRAFT_348260</name>
</gene>
<reference evidence="2 3" key="1">
    <citation type="submission" date="2019-04" db="EMBL/GenBank/DDBJ databases">
        <title>Comparative genomics and transcriptomics to analyze fruiting body development in filamentous ascomycetes.</title>
        <authorList>
            <consortium name="DOE Joint Genome Institute"/>
            <person name="Lutkenhaus R."/>
            <person name="Traeger S."/>
            <person name="Breuer J."/>
            <person name="Kuo A."/>
            <person name="Lipzen A."/>
            <person name="Pangilinan J."/>
            <person name="Dilworth D."/>
            <person name="Sandor L."/>
            <person name="Poggeler S."/>
            <person name="Barry K."/>
            <person name="Grigoriev I.V."/>
            <person name="Nowrousian M."/>
        </authorList>
    </citation>
    <scope>NUCLEOTIDE SEQUENCE [LARGE SCALE GENOMIC DNA]</scope>
    <source>
        <strain evidence="2 3">CBS 389.68</strain>
    </source>
</reference>
<dbReference type="InParanoid" id="A0A4S2MYK9"/>
<protein>
    <submittedName>
        <fullName evidence="2">Uncharacterized protein</fullName>
    </submittedName>
</protein>
<name>A0A4S2MYK9_9PEZI</name>
<keyword evidence="3" id="KW-1185">Reference proteome</keyword>
<evidence type="ECO:0000313" key="2">
    <source>
        <dbReference type="EMBL" id="TGZ81859.1"/>
    </source>
</evidence>
<dbReference type="AlphaFoldDB" id="A0A4S2MYK9"/>
<organism evidence="2 3">
    <name type="scientific">Ascodesmis nigricans</name>
    <dbReference type="NCBI Taxonomy" id="341454"/>
    <lineage>
        <taxon>Eukaryota</taxon>
        <taxon>Fungi</taxon>
        <taxon>Dikarya</taxon>
        <taxon>Ascomycota</taxon>
        <taxon>Pezizomycotina</taxon>
        <taxon>Pezizomycetes</taxon>
        <taxon>Pezizales</taxon>
        <taxon>Ascodesmidaceae</taxon>
        <taxon>Ascodesmis</taxon>
    </lineage>
</organism>
<evidence type="ECO:0000256" key="1">
    <source>
        <dbReference type="SAM" id="Phobius"/>
    </source>
</evidence>
<evidence type="ECO:0000313" key="3">
    <source>
        <dbReference type="Proteomes" id="UP000298138"/>
    </source>
</evidence>
<sequence length="135" mass="15176">MNGTKLKIMTAQSRIMLMPVIYDTPIFVVALVHRICNETDINRTKYSAIRITITPCIPETPSVAHNLFPYITSNLNSQGIVSRLIKTSILRKNLVSTESPREKYPTIAASIRSLPQKERSEFRGNTNLPHLALPS</sequence>